<dbReference type="InterPro" id="IPR002763">
    <property type="entry name" value="DUF72"/>
</dbReference>
<keyword evidence="2" id="KW-1185">Reference proteome</keyword>
<evidence type="ECO:0000313" key="1">
    <source>
        <dbReference type="EMBL" id="GGK23405.1"/>
    </source>
</evidence>
<dbReference type="Gene3D" id="3.20.20.410">
    <property type="entry name" value="Protein of unknown function UPF0759"/>
    <property type="match status" value="1"/>
</dbReference>
<dbReference type="EMBL" id="BMPP01000005">
    <property type="protein sequence ID" value="GGK23405.1"/>
    <property type="molecule type" value="Genomic_DNA"/>
</dbReference>
<dbReference type="SUPFAM" id="SSF117396">
    <property type="entry name" value="TM1631-like"/>
    <property type="match status" value="1"/>
</dbReference>
<dbReference type="Pfam" id="PF01904">
    <property type="entry name" value="DUF72"/>
    <property type="match status" value="1"/>
</dbReference>
<dbReference type="RefSeq" id="WP_189006433.1">
    <property type="nucleotide sequence ID" value="NZ_BMPP01000005.1"/>
</dbReference>
<comment type="caution">
    <text evidence="1">The sequence shown here is derived from an EMBL/GenBank/DDBJ whole genome shotgun (WGS) entry which is preliminary data.</text>
</comment>
<dbReference type="PANTHER" id="PTHR30348">
    <property type="entry name" value="UNCHARACTERIZED PROTEIN YECE"/>
    <property type="match status" value="1"/>
</dbReference>
<dbReference type="Proteomes" id="UP000647587">
    <property type="component" value="Unassembled WGS sequence"/>
</dbReference>
<name>A0ABQ2ET33_9DEIO</name>
<dbReference type="PANTHER" id="PTHR30348:SF4">
    <property type="entry name" value="DUF72 DOMAIN-CONTAINING PROTEIN"/>
    <property type="match status" value="1"/>
</dbReference>
<dbReference type="InterPro" id="IPR036520">
    <property type="entry name" value="UPF0759_sf"/>
</dbReference>
<evidence type="ECO:0008006" key="3">
    <source>
        <dbReference type="Google" id="ProtNLM"/>
    </source>
</evidence>
<reference evidence="2" key="1">
    <citation type="journal article" date="2019" name="Int. J. Syst. Evol. Microbiol.">
        <title>The Global Catalogue of Microorganisms (GCM) 10K type strain sequencing project: providing services to taxonomists for standard genome sequencing and annotation.</title>
        <authorList>
            <consortium name="The Broad Institute Genomics Platform"/>
            <consortium name="The Broad Institute Genome Sequencing Center for Infectious Disease"/>
            <person name="Wu L."/>
            <person name="Ma J."/>
        </authorList>
    </citation>
    <scope>NUCLEOTIDE SEQUENCE [LARGE SCALE GENOMIC DNA]</scope>
    <source>
        <strain evidence="2">JCM 30331</strain>
    </source>
</reference>
<evidence type="ECO:0000313" key="2">
    <source>
        <dbReference type="Proteomes" id="UP000647587"/>
    </source>
</evidence>
<organism evidence="1 2">
    <name type="scientific">Deinococcus malanensis</name>
    <dbReference type="NCBI Taxonomy" id="1706855"/>
    <lineage>
        <taxon>Bacteria</taxon>
        <taxon>Thermotogati</taxon>
        <taxon>Deinococcota</taxon>
        <taxon>Deinococci</taxon>
        <taxon>Deinococcales</taxon>
        <taxon>Deinococcaceae</taxon>
        <taxon>Deinococcus</taxon>
    </lineage>
</organism>
<protein>
    <recommendedName>
        <fullName evidence="3">DUF72 domain-containing protein</fullName>
    </recommendedName>
</protein>
<proteinExistence type="predicted"/>
<sequence length="299" mass="34024">MNLQAEPAMGRVYIGTSGWTYRHWRGTYYPQGLVQRRELEYLAGQMASVEINGSFYALQRPDTYARWAAQVPPGFIFAVKGGRFVTHMKKLRDVRQPLANFFASGVLRLEDRLGPVLWQLPERLRFDAALVEDFLALLPRSTAQAARLAQEHGAQLEGRAWMDVQQDLPIRYALEVRHESFRTPELASLLRRAGVSLVVADAAGQFPLIEEVTADFVYVRLHGSRELYRSGYDPDEIDAWAHRIRAWQAGTQPPDARRLTQDSVPMGSRDVYVYFDNDIGTHAPFDALALAKALRDRDY</sequence>
<gene>
    <name evidence="1" type="ORF">GCM10008955_16250</name>
</gene>
<accession>A0ABQ2ET33</accession>